<feature type="compositionally biased region" description="Polar residues" evidence="1">
    <location>
        <begin position="296"/>
        <end position="306"/>
    </location>
</feature>
<feature type="region of interest" description="Disordered" evidence="1">
    <location>
        <begin position="1"/>
        <end position="529"/>
    </location>
</feature>
<evidence type="ECO:0000256" key="1">
    <source>
        <dbReference type="SAM" id="MobiDB-lite"/>
    </source>
</evidence>
<dbReference type="InterPro" id="IPR029063">
    <property type="entry name" value="SAM-dependent_MTases_sf"/>
</dbReference>
<dbReference type="Gene3D" id="3.40.50.150">
    <property type="entry name" value="Vaccinia Virus protein VP39"/>
    <property type="match status" value="1"/>
</dbReference>
<feature type="compositionally biased region" description="Polar residues" evidence="1">
    <location>
        <begin position="191"/>
        <end position="203"/>
    </location>
</feature>
<feature type="compositionally biased region" description="Low complexity" evidence="1">
    <location>
        <begin position="1137"/>
        <end position="1146"/>
    </location>
</feature>
<sequence length="1188" mass="129099">MSSRAASARKRLNQGEEKKEKKPASRGFFSRSKESAPERPVIDPSPVPFLVPQDSTQVYIGRDGEPHMPNHRSNQTKIPSSAFANPAETPDAYANPRTSMPKQATPIASSSRGLESGYPSPPRETYLPSQTLRVGAPGRGTRTIGYQDEGPSYIEASYQPPPPIHATYQPPPPVSAGRNGRPLPTVPEKGSYSSPVDQDSPAYSTPPTFPPPLPGHLASPATSPRQSSARYSSTTVDSIRSQSPTPSYHSSQPSFPFASTSRPTLQVAIHDRPPGQIDSIYGYPSPPSPSPLRQPHTMTRTQQPHQMNGKASLLIEVENRIQNGGVRSTDPLPPPSPVTVRFQEAAFPRQPATPSLSDSSTSGKSTKSNEPKPAFVYPGSRSVAKPKVPKKKNNPVITVNGKSRLSDATGSSGSSNHDFSSPVSPDNGLYTPVSPPKNGGLFPIISTPNKRHSGSSSGYSDSSSDSSHARRGKPVGFSSAATPTPGADKLDTPTAYVFPTSRSRAHPKKKTGPNTKAAAAGGNGKGERKRFMGILLSKKKSRDTGNQASGYSDGVALANSDSHPNVPGPEFVVGSSNTSDATLAYAESQAATQQDVREKAMKIKSRIGNYPLDPYDSVLLDNDRHTGELLSRLNPTGSPTFHDYGNAPPTSVLDLGCGQGHWVVDAAIAWKGYGTKVTGYDMVDISRGLFPWAAEQGVVENIRFVRGNFLKQRLPFNDESFDLVRMSCLSLCVTADSWIFVLQEVSRVLMLGGRLECIDDEIFFPYGRNFSVPSTSLNHRESIPPQLDITIPSPSFNTFSIYDGQWENPGLGLPVEDVGASEFYDLYGVQEEQEIDDDTATIHGVSANSSSTDVSPSPDGFARNLSAAGYQGVNTQAWKRVYDTSKDLEALFEHMLVHKFGINMHANEFILDVLQEVFGHAREVMAMPILLAPTGFGQDETERGRQRNGTRRMAVAAQGDFYANDRNRTVSASRRHSVAFPESRGLILWPSTIIPMSQADVEIHASKHLRMLLSCKNYLIEHAIEATDDEDIDEESVLEALWEYEGFLRHRFDLPSLVSASSSENNHQRSDSMSDRASIAESVTEAMLEIQSEFREHFGWHRASSEDRGRSPGTSQRQGLPEQDEAALDPDFALPLSPADSTPSRSPSRRGRPAARVVPGDELTHVRTFRVYEAIKVDEGLFGTTATP</sequence>
<evidence type="ECO:0000313" key="4">
    <source>
        <dbReference type="Proteomes" id="UP000521872"/>
    </source>
</evidence>
<feature type="compositionally biased region" description="Polar residues" evidence="1">
    <location>
        <begin position="220"/>
        <end position="264"/>
    </location>
</feature>
<feature type="domain" description="Methyltransferase" evidence="2">
    <location>
        <begin position="652"/>
        <end position="753"/>
    </location>
</feature>
<dbReference type="Proteomes" id="UP000521872">
    <property type="component" value="Unassembled WGS sequence"/>
</dbReference>
<feature type="compositionally biased region" description="Polar residues" evidence="1">
    <location>
        <begin position="71"/>
        <end position="83"/>
    </location>
</feature>
<gene>
    <name evidence="3" type="ORF">D9613_006595</name>
</gene>
<dbReference type="SUPFAM" id="SSF53335">
    <property type="entry name" value="S-adenosyl-L-methionine-dependent methyltransferases"/>
    <property type="match status" value="1"/>
</dbReference>
<feature type="compositionally biased region" description="Basic and acidic residues" evidence="1">
    <location>
        <begin position="1101"/>
        <end position="1110"/>
    </location>
</feature>
<feature type="compositionally biased region" description="Pro residues" evidence="1">
    <location>
        <begin position="159"/>
        <end position="174"/>
    </location>
</feature>
<comment type="caution">
    <text evidence="3">The sequence shown here is derived from an EMBL/GenBank/DDBJ whole genome shotgun (WGS) entry which is preliminary data.</text>
</comment>
<feature type="region of interest" description="Disordered" evidence="1">
    <location>
        <begin position="1059"/>
        <end position="1080"/>
    </location>
</feature>
<feature type="compositionally biased region" description="Low complexity" evidence="1">
    <location>
        <begin position="454"/>
        <end position="466"/>
    </location>
</feature>
<feature type="compositionally biased region" description="Low complexity" evidence="1">
    <location>
        <begin position="411"/>
        <end position="421"/>
    </location>
</feature>
<evidence type="ECO:0000259" key="2">
    <source>
        <dbReference type="Pfam" id="PF13649"/>
    </source>
</evidence>
<dbReference type="Pfam" id="PF13649">
    <property type="entry name" value="Methyltransf_25"/>
    <property type="match status" value="1"/>
</dbReference>
<dbReference type="InterPro" id="IPR041698">
    <property type="entry name" value="Methyltransf_25"/>
</dbReference>
<evidence type="ECO:0000313" key="3">
    <source>
        <dbReference type="EMBL" id="KAF4611259.1"/>
    </source>
</evidence>
<name>A0A8H4QHX8_9AGAR</name>
<proteinExistence type="predicted"/>
<dbReference type="EMBL" id="JAACJL010000058">
    <property type="protein sequence ID" value="KAF4611259.1"/>
    <property type="molecule type" value="Genomic_DNA"/>
</dbReference>
<feature type="compositionally biased region" description="Polar residues" evidence="1">
    <location>
        <begin position="96"/>
        <end position="113"/>
    </location>
</feature>
<dbReference type="CDD" id="cd02440">
    <property type="entry name" value="AdoMet_MTases"/>
    <property type="match status" value="1"/>
</dbReference>
<accession>A0A8H4QHX8</accession>
<feature type="compositionally biased region" description="Low complexity" evidence="1">
    <location>
        <begin position="355"/>
        <end position="368"/>
    </location>
</feature>
<feature type="region of interest" description="Disordered" evidence="1">
    <location>
        <begin position="1101"/>
        <end position="1162"/>
    </location>
</feature>
<dbReference type="AlphaFoldDB" id="A0A8H4QHX8"/>
<reference evidence="3 4" key="1">
    <citation type="submission" date="2019-12" db="EMBL/GenBank/DDBJ databases">
        <authorList>
            <person name="Floudas D."/>
            <person name="Bentzer J."/>
            <person name="Ahren D."/>
            <person name="Johansson T."/>
            <person name="Persson P."/>
            <person name="Tunlid A."/>
        </authorList>
    </citation>
    <scope>NUCLEOTIDE SEQUENCE [LARGE SCALE GENOMIC DNA]</scope>
    <source>
        <strain evidence="3 4">CBS 102.39</strain>
    </source>
</reference>
<keyword evidence="4" id="KW-1185">Reference proteome</keyword>
<feature type="compositionally biased region" description="Basic and acidic residues" evidence="1">
    <location>
        <begin position="31"/>
        <end position="41"/>
    </location>
</feature>
<organism evidence="3 4">
    <name type="scientific">Agrocybe pediades</name>
    <dbReference type="NCBI Taxonomy" id="84607"/>
    <lineage>
        <taxon>Eukaryota</taxon>
        <taxon>Fungi</taxon>
        <taxon>Dikarya</taxon>
        <taxon>Basidiomycota</taxon>
        <taxon>Agaricomycotina</taxon>
        <taxon>Agaricomycetes</taxon>
        <taxon>Agaricomycetidae</taxon>
        <taxon>Agaricales</taxon>
        <taxon>Agaricineae</taxon>
        <taxon>Strophariaceae</taxon>
        <taxon>Agrocybe</taxon>
    </lineage>
</organism>
<feature type="compositionally biased region" description="Basic and acidic residues" evidence="1">
    <location>
        <begin position="13"/>
        <end position="23"/>
    </location>
</feature>
<feature type="compositionally biased region" description="Polar residues" evidence="1">
    <location>
        <begin position="400"/>
        <end position="410"/>
    </location>
</feature>
<protein>
    <recommendedName>
        <fullName evidence="2">Methyltransferase domain-containing protein</fullName>
    </recommendedName>
</protein>